<dbReference type="AlphaFoldDB" id="A0A8H7WIU9"/>
<dbReference type="EMBL" id="JAFJYH010000008">
    <property type="protein sequence ID" value="KAG4425650.1"/>
    <property type="molecule type" value="Genomic_DNA"/>
</dbReference>
<dbReference type="OrthoDB" id="3862662at2759"/>
<reference evidence="2" key="1">
    <citation type="submission" date="2021-02" db="EMBL/GenBank/DDBJ databases">
        <title>Genome sequence Cadophora malorum strain M34.</title>
        <authorList>
            <person name="Stefanovic E."/>
            <person name="Vu D."/>
            <person name="Scully C."/>
            <person name="Dijksterhuis J."/>
            <person name="Roader J."/>
            <person name="Houbraken J."/>
        </authorList>
    </citation>
    <scope>NUCLEOTIDE SEQUENCE</scope>
    <source>
        <strain evidence="2">M34</strain>
    </source>
</reference>
<evidence type="ECO:0000256" key="1">
    <source>
        <dbReference type="SAM" id="MobiDB-lite"/>
    </source>
</evidence>
<dbReference type="Proteomes" id="UP000664132">
    <property type="component" value="Unassembled WGS sequence"/>
</dbReference>
<protein>
    <submittedName>
        <fullName evidence="2">Uncharacterized protein</fullName>
    </submittedName>
</protein>
<accession>A0A8H7WIU9</accession>
<organism evidence="2 3">
    <name type="scientific">Cadophora malorum</name>
    <dbReference type="NCBI Taxonomy" id="108018"/>
    <lineage>
        <taxon>Eukaryota</taxon>
        <taxon>Fungi</taxon>
        <taxon>Dikarya</taxon>
        <taxon>Ascomycota</taxon>
        <taxon>Pezizomycotina</taxon>
        <taxon>Leotiomycetes</taxon>
        <taxon>Helotiales</taxon>
        <taxon>Ploettnerulaceae</taxon>
        <taxon>Cadophora</taxon>
    </lineage>
</organism>
<proteinExistence type="predicted"/>
<sequence>MSGTLNQGSSSAPPISCVYAESNKRGIPGGYVAALEVRLIETEVALYNVLCELRDINQTGRFSSGGPLPYSVPDALLRRQHGQGNESKVLKMGEWKRLPLSTPEDVQNWWTSLRAEHGIVDQIPEHGDIPDMYDRETSHAETPGQMSYRSESGVPEDININLINSGNLHSQIPMQHIHDPQLADPTVNRTGMMSYVVDDTGQHVIDSGSWDNGEEEKKKKKKKKKKKIVLKNWPL</sequence>
<gene>
    <name evidence="2" type="ORF">IFR04_001112</name>
</gene>
<feature type="compositionally biased region" description="Basic residues" evidence="1">
    <location>
        <begin position="218"/>
        <end position="229"/>
    </location>
</feature>
<evidence type="ECO:0000313" key="2">
    <source>
        <dbReference type="EMBL" id="KAG4425650.1"/>
    </source>
</evidence>
<name>A0A8H7WIU9_9HELO</name>
<keyword evidence="3" id="KW-1185">Reference proteome</keyword>
<comment type="caution">
    <text evidence="2">The sequence shown here is derived from an EMBL/GenBank/DDBJ whole genome shotgun (WGS) entry which is preliminary data.</text>
</comment>
<evidence type="ECO:0000313" key="3">
    <source>
        <dbReference type="Proteomes" id="UP000664132"/>
    </source>
</evidence>
<feature type="region of interest" description="Disordered" evidence="1">
    <location>
        <begin position="206"/>
        <end position="235"/>
    </location>
</feature>